<dbReference type="EMBL" id="JAGFNP010000012">
    <property type="protein sequence ID" value="MBO3735052.1"/>
    <property type="molecule type" value="Genomic_DNA"/>
</dbReference>
<sequence>MQLTAAHLNRATLDRQSLLERKPGDVVAAVRSAVAVQAQSPASPYIGLWNRVAGFDAADLDAAFTSYELVRGNPVRMTLHAVAADEYRPFREATEPSLYASRLGGRIAEAGLPAAEAAALSADLLDFTAEVRTARECEAWLAERLDPETAKAAWPGIRQYAPLLRVPLGGPWVFNEKVSYLTAPDRPALGDEDAAEAALQNLVLRYLSGFGPASVPDVAQFAMVQRGRVKRAVKALGDRLRAYEGPNGEALFDLADAALPDPGTPAPPRLMAMWDNVFLAYFDRSRTIPADIRTHMIRNNGDVLPMILVDGRAAGVWRATEAGIEATAFRPLTDDDWAGLAAEAEALAAFLADRDPDVYRRYHHWWPRLPEGKTVALAARLGFRARPRAGRSPP</sequence>
<name>A0ABS3U8F3_9ACTN</name>
<reference evidence="1 2" key="1">
    <citation type="submission" date="2021-03" db="EMBL/GenBank/DDBJ databases">
        <title>Glycomyces sp. nov., a novel actinomycete isolated from soil.</title>
        <authorList>
            <person name="Yang X."/>
            <person name="Xu X."/>
        </authorList>
    </citation>
    <scope>NUCLEOTIDE SEQUENCE [LARGE SCALE GENOMIC DNA]</scope>
    <source>
        <strain evidence="1 2">NEAU-S30</strain>
    </source>
</reference>
<keyword evidence="2" id="KW-1185">Reference proteome</keyword>
<comment type="caution">
    <text evidence="1">The sequence shown here is derived from an EMBL/GenBank/DDBJ whole genome shotgun (WGS) entry which is preliminary data.</text>
</comment>
<evidence type="ECO:0000313" key="1">
    <source>
        <dbReference type="EMBL" id="MBO3735052.1"/>
    </source>
</evidence>
<dbReference type="Proteomes" id="UP000681341">
    <property type="component" value="Unassembled WGS sequence"/>
</dbReference>
<dbReference type="RefSeq" id="WP_208498677.1">
    <property type="nucleotide sequence ID" value="NZ_JAGFNP010000012.1"/>
</dbReference>
<accession>A0ABS3U8F3</accession>
<protein>
    <submittedName>
        <fullName evidence="1">AlkZ family DNA glycosylase</fullName>
    </submittedName>
</protein>
<evidence type="ECO:0000313" key="2">
    <source>
        <dbReference type="Proteomes" id="UP000681341"/>
    </source>
</evidence>
<dbReference type="PANTHER" id="PTHR38479">
    <property type="entry name" value="LMO0824 PROTEIN"/>
    <property type="match status" value="1"/>
</dbReference>
<dbReference type="Pfam" id="PF06224">
    <property type="entry name" value="AlkZ-like"/>
    <property type="match status" value="1"/>
</dbReference>
<organism evidence="1 2">
    <name type="scientific">Glycomyces niveus</name>
    <dbReference type="NCBI Taxonomy" id="2820287"/>
    <lineage>
        <taxon>Bacteria</taxon>
        <taxon>Bacillati</taxon>
        <taxon>Actinomycetota</taxon>
        <taxon>Actinomycetes</taxon>
        <taxon>Glycomycetales</taxon>
        <taxon>Glycomycetaceae</taxon>
        <taxon>Glycomyces</taxon>
    </lineage>
</organism>
<proteinExistence type="predicted"/>
<dbReference type="InterPro" id="IPR009351">
    <property type="entry name" value="AlkZ-like"/>
</dbReference>
<gene>
    <name evidence="1" type="ORF">J5V16_19655</name>
</gene>
<dbReference type="PANTHER" id="PTHR38479:SF2">
    <property type="entry name" value="WINGED HELIX DNA-BINDING DOMAIN-CONTAINING PROTEIN"/>
    <property type="match status" value="1"/>
</dbReference>